<organism evidence="2 3">
    <name type="scientific">Paenibacillus silvae</name>
    <dbReference type="NCBI Taxonomy" id="1325358"/>
    <lineage>
        <taxon>Bacteria</taxon>
        <taxon>Bacillati</taxon>
        <taxon>Bacillota</taxon>
        <taxon>Bacilli</taxon>
        <taxon>Bacillales</taxon>
        <taxon>Paenibacillaceae</taxon>
        <taxon>Paenibacillus</taxon>
    </lineage>
</organism>
<dbReference type="AlphaFoldDB" id="A0A2W6N9Z0"/>
<feature type="transmembrane region" description="Helical" evidence="1">
    <location>
        <begin position="84"/>
        <end position="102"/>
    </location>
</feature>
<evidence type="ECO:0000256" key="1">
    <source>
        <dbReference type="SAM" id="Phobius"/>
    </source>
</evidence>
<proteinExistence type="predicted"/>
<protein>
    <submittedName>
        <fullName evidence="2">Uncharacterized protein</fullName>
    </submittedName>
</protein>
<sequence>MLVHLEHPPVRHFGFKIATIVVDCTALYSPFTESLLLRNGPCIFTDPQGENKTKIKGIPSGTPFTERNELMAHLLAWIQHHGKLVLLCTCVVLACIGLWVNHKQLFYKE</sequence>
<keyword evidence="1" id="KW-1133">Transmembrane helix</keyword>
<keyword evidence="1" id="KW-0812">Transmembrane</keyword>
<evidence type="ECO:0000313" key="3">
    <source>
        <dbReference type="Proteomes" id="UP000249204"/>
    </source>
</evidence>
<evidence type="ECO:0000313" key="2">
    <source>
        <dbReference type="EMBL" id="PZT52561.1"/>
    </source>
</evidence>
<gene>
    <name evidence="2" type="ORF">DN757_26730</name>
</gene>
<keyword evidence="1" id="KW-0472">Membrane</keyword>
<dbReference type="EMBL" id="QKWW01000095">
    <property type="protein sequence ID" value="PZT52561.1"/>
    <property type="molecule type" value="Genomic_DNA"/>
</dbReference>
<name>A0A2W6N9Z0_9BACL</name>
<accession>A0A2W6N9Z0</accession>
<reference evidence="2 3" key="1">
    <citation type="submission" date="2018-06" db="EMBL/GenBank/DDBJ databases">
        <title>Isolation of heavy metals resistant Paenibacillus silvae NC2 from Gold-Copper mine in ZiJin, China.</title>
        <authorList>
            <person name="Xu J."/>
            <person name="Mazhar H.S."/>
            <person name="Rensing C."/>
        </authorList>
    </citation>
    <scope>NUCLEOTIDE SEQUENCE [LARGE SCALE GENOMIC DNA]</scope>
    <source>
        <strain evidence="2 3">NC2</strain>
    </source>
</reference>
<comment type="caution">
    <text evidence="2">The sequence shown here is derived from an EMBL/GenBank/DDBJ whole genome shotgun (WGS) entry which is preliminary data.</text>
</comment>
<dbReference type="Proteomes" id="UP000249204">
    <property type="component" value="Unassembled WGS sequence"/>
</dbReference>